<reference evidence="2 3" key="1">
    <citation type="submission" date="2020-07" db="EMBL/GenBank/DDBJ databases">
        <title>Comparative genomics of pyrophilous fungi reveals a link between fire events and developmental genes.</title>
        <authorList>
            <consortium name="DOE Joint Genome Institute"/>
            <person name="Steindorff A.S."/>
            <person name="Carver A."/>
            <person name="Calhoun S."/>
            <person name="Stillman K."/>
            <person name="Liu H."/>
            <person name="Lipzen A."/>
            <person name="Pangilinan J."/>
            <person name="Labutti K."/>
            <person name="Bruns T.D."/>
            <person name="Grigoriev I.V."/>
        </authorList>
    </citation>
    <scope>NUCLEOTIDE SEQUENCE [LARGE SCALE GENOMIC DNA]</scope>
    <source>
        <strain evidence="2 3">CBS 144469</strain>
    </source>
</reference>
<protein>
    <submittedName>
        <fullName evidence="2">Uncharacterized protein</fullName>
    </submittedName>
</protein>
<evidence type="ECO:0000256" key="1">
    <source>
        <dbReference type="SAM" id="MobiDB-lite"/>
    </source>
</evidence>
<dbReference type="EMBL" id="JACGCI010000034">
    <property type="protein sequence ID" value="KAF6754374.1"/>
    <property type="molecule type" value="Genomic_DNA"/>
</dbReference>
<comment type="caution">
    <text evidence="2">The sequence shown here is derived from an EMBL/GenBank/DDBJ whole genome shotgun (WGS) entry which is preliminary data.</text>
</comment>
<organism evidence="2 3">
    <name type="scientific">Ephemerocybe angulata</name>
    <dbReference type="NCBI Taxonomy" id="980116"/>
    <lineage>
        <taxon>Eukaryota</taxon>
        <taxon>Fungi</taxon>
        <taxon>Dikarya</taxon>
        <taxon>Basidiomycota</taxon>
        <taxon>Agaricomycotina</taxon>
        <taxon>Agaricomycetes</taxon>
        <taxon>Agaricomycetidae</taxon>
        <taxon>Agaricales</taxon>
        <taxon>Agaricineae</taxon>
        <taxon>Psathyrellaceae</taxon>
        <taxon>Ephemerocybe</taxon>
    </lineage>
</organism>
<name>A0A8H6HWB7_9AGAR</name>
<evidence type="ECO:0000313" key="2">
    <source>
        <dbReference type="EMBL" id="KAF6754374.1"/>
    </source>
</evidence>
<feature type="compositionally biased region" description="Low complexity" evidence="1">
    <location>
        <begin position="84"/>
        <end position="97"/>
    </location>
</feature>
<gene>
    <name evidence="2" type="ORF">DFP72DRAFT_898890</name>
</gene>
<dbReference type="AlphaFoldDB" id="A0A8H6HWB7"/>
<feature type="region of interest" description="Disordered" evidence="1">
    <location>
        <begin position="75"/>
        <end position="105"/>
    </location>
</feature>
<accession>A0A8H6HWB7</accession>
<proteinExistence type="predicted"/>
<sequence>MNPDEVAGITSLPVELLHDVQLLALSESLPYISKRFYHIYEASQELYTRALRYPLCDIEVFDALRGLKMDDLPQAEAPMLGEGPAQPTAAPTSTTSAKAKKRKRPGQFDLPRRLFKNLMNRPKSEPQWTDSDAPLPFLRHLFGTFKDNDDIRINANANNGYALTKAVHVQFLPLVRFLLSNGASPETKDCIAIMVAIRQKNLALVKLLIERQDQASPSANSSKKRRKLEDRVKPDVKMLKVAMQCKARDITEYLHQEKGVVPDIQTLQMMM</sequence>
<dbReference type="Gene3D" id="1.25.40.20">
    <property type="entry name" value="Ankyrin repeat-containing domain"/>
    <property type="match status" value="1"/>
</dbReference>
<dbReference type="InterPro" id="IPR036770">
    <property type="entry name" value="Ankyrin_rpt-contain_sf"/>
</dbReference>
<dbReference type="SUPFAM" id="SSF48403">
    <property type="entry name" value="Ankyrin repeat"/>
    <property type="match status" value="1"/>
</dbReference>
<dbReference type="OrthoDB" id="539213at2759"/>
<dbReference type="Proteomes" id="UP000521943">
    <property type="component" value="Unassembled WGS sequence"/>
</dbReference>
<evidence type="ECO:0000313" key="3">
    <source>
        <dbReference type="Proteomes" id="UP000521943"/>
    </source>
</evidence>
<keyword evidence="3" id="KW-1185">Reference proteome</keyword>